<keyword evidence="3" id="KW-1133">Transmembrane helix</keyword>
<dbReference type="GO" id="GO:0055085">
    <property type="term" value="P:transmembrane transport"/>
    <property type="evidence" value="ECO:0007669"/>
    <property type="project" value="InterPro"/>
</dbReference>
<evidence type="ECO:0000256" key="3">
    <source>
        <dbReference type="ARBA" id="ARBA00022989"/>
    </source>
</evidence>
<evidence type="ECO:0000313" key="7">
    <source>
        <dbReference type="Proteomes" id="UP000448199"/>
    </source>
</evidence>
<evidence type="ECO:0000313" key="6">
    <source>
        <dbReference type="EMBL" id="MXO48071.1"/>
    </source>
</evidence>
<dbReference type="Pfam" id="PF03544">
    <property type="entry name" value="TonB_C"/>
    <property type="match status" value="1"/>
</dbReference>
<dbReference type="OrthoDB" id="7585155at2"/>
<dbReference type="InterPro" id="IPR006260">
    <property type="entry name" value="TonB/TolA_C"/>
</dbReference>
<evidence type="ECO:0000256" key="1">
    <source>
        <dbReference type="ARBA" id="ARBA00004167"/>
    </source>
</evidence>
<comment type="subcellular location">
    <subcellularLocation>
        <location evidence="1">Membrane</location>
        <topology evidence="1">Single-pass membrane protein</topology>
    </subcellularLocation>
</comment>
<protein>
    <submittedName>
        <fullName evidence="6">TonB family protein</fullName>
    </submittedName>
</protein>
<keyword evidence="7" id="KW-1185">Reference proteome</keyword>
<dbReference type="AlphaFoldDB" id="A0A844XQ29"/>
<dbReference type="InterPro" id="IPR037682">
    <property type="entry name" value="TonB_C"/>
</dbReference>
<comment type="caution">
    <text evidence="6">The sequence shown here is derived from an EMBL/GenBank/DDBJ whole genome shotgun (WGS) entry which is preliminary data.</text>
</comment>
<dbReference type="GO" id="GO:0016020">
    <property type="term" value="C:membrane"/>
    <property type="evidence" value="ECO:0007669"/>
    <property type="project" value="UniProtKB-SubCell"/>
</dbReference>
<dbReference type="Gene3D" id="3.30.1150.10">
    <property type="match status" value="1"/>
</dbReference>
<evidence type="ECO:0000256" key="2">
    <source>
        <dbReference type="ARBA" id="ARBA00022692"/>
    </source>
</evidence>
<feature type="domain" description="TonB C-terminal" evidence="5">
    <location>
        <begin position="171"/>
        <end position="244"/>
    </location>
</feature>
<keyword evidence="2" id="KW-0812">Transmembrane</keyword>
<dbReference type="Proteomes" id="UP000448199">
    <property type="component" value="Unassembled WGS sequence"/>
</dbReference>
<gene>
    <name evidence="6" type="ORF">GRI69_07360</name>
</gene>
<evidence type="ECO:0000259" key="5">
    <source>
        <dbReference type="Pfam" id="PF03544"/>
    </source>
</evidence>
<proteinExistence type="predicted"/>
<evidence type="ECO:0000256" key="4">
    <source>
        <dbReference type="ARBA" id="ARBA00023136"/>
    </source>
</evidence>
<accession>A0A844XQ29</accession>
<dbReference type="SUPFAM" id="SSF74653">
    <property type="entry name" value="TolA/TonB C-terminal domain"/>
    <property type="match status" value="1"/>
</dbReference>
<reference evidence="6 7" key="1">
    <citation type="submission" date="2019-12" db="EMBL/GenBank/DDBJ databases">
        <title>Genomic-based taxomic classification of the family Erythrobacteraceae.</title>
        <authorList>
            <person name="Xu L."/>
        </authorList>
    </citation>
    <scope>NUCLEOTIDE SEQUENCE [LARGE SCALE GENOMIC DNA]</scope>
    <source>
        <strain evidence="6 7">DSM 17792</strain>
    </source>
</reference>
<sequence length="249" mass="27210">MARTFGQGESKVTLVLAKYAPGISMEVVVSGKPLKSGRSRSFAYSFDPADEIEEERVLFGDTDKGGTVWQFHAQLIPDDTLEARADRDSSPPALREVETAIAERTESLTISVGRSDPVVLHFTGFGQGLEAMDVCLDDLVRSWGYDPEVQRSLATRPKAKGDMSDWFRGGVYPTMAMRKGLSGSIGYRLAINEKGRVTDCVIQSNYSDPAFSESVCDGFTRNARFEPARNAAGEAVKSYSANRVLFLAS</sequence>
<dbReference type="NCBIfam" id="TIGR01352">
    <property type="entry name" value="tonB_Cterm"/>
    <property type="match status" value="1"/>
</dbReference>
<keyword evidence="4" id="KW-0472">Membrane</keyword>
<organism evidence="6 7">
    <name type="scientific">Qipengyuania vulgaris</name>
    <dbReference type="NCBI Taxonomy" id="291985"/>
    <lineage>
        <taxon>Bacteria</taxon>
        <taxon>Pseudomonadati</taxon>
        <taxon>Pseudomonadota</taxon>
        <taxon>Alphaproteobacteria</taxon>
        <taxon>Sphingomonadales</taxon>
        <taxon>Erythrobacteraceae</taxon>
        <taxon>Qipengyuania</taxon>
    </lineage>
</organism>
<dbReference type="RefSeq" id="WP_160727620.1">
    <property type="nucleotide sequence ID" value="NZ_WTYC01000003.1"/>
</dbReference>
<name>A0A844XQ29_9SPHN</name>
<dbReference type="EMBL" id="WTYC01000003">
    <property type="protein sequence ID" value="MXO48071.1"/>
    <property type="molecule type" value="Genomic_DNA"/>
</dbReference>